<evidence type="ECO:0000256" key="2">
    <source>
        <dbReference type="ARBA" id="ARBA00022692"/>
    </source>
</evidence>
<keyword evidence="3 6" id="KW-1133">Transmembrane helix</keyword>
<feature type="transmembrane region" description="Helical" evidence="6">
    <location>
        <begin position="57"/>
        <end position="78"/>
    </location>
</feature>
<keyword evidence="2 6" id="KW-0812">Transmembrane</keyword>
<dbReference type="GO" id="GO:0016020">
    <property type="term" value="C:membrane"/>
    <property type="evidence" value="ECO:0007669"/>
    <property type="project" value="UniProtKB-SubCell"/>
</dbReference>
<comment type="similarity">
    <text evidence="5">Belongs to the TIM14 family.</text>
</comment>
<comment type="subcellular location">
    <subcellularLocation>
        <location evidence="1">Membrane</location>
        <topology evidence="1">Single-pass membrane protein</topology>
    </subcellularLocation>
</comment>
<dbReference type="OrthoDB" id="9811070at2"/>
<evidence type="ECO:0000313" key="9">
    <source>
        <dbReference type="Proteomes" id="UP000254889"/>
    </source>
</evidence>
<dbReference type="AlphaFoldDB" id="A0A345ZS44"/>
<name>A0A345ZS44_9HYPH</name>
<dbReference type="KEGG" id="ptaw:DW352_03930"/>
<dbReference type="PANTHER" id="PTHR12763:SF28">
    <property type="entry name" value="GEO10507P1-RELATED"/>
    <property type="match status" value="1"/>
</dbReference>
<dbReference type="Proteomes" id="UP000254889">
    <property type="component" value="Chromosome"/>
</dbReference>
<dbReference type="SMART" id="SM00271">
    <property type="entry name" value="DnaJ"/>
    <property type="match status" value="1"/>
</dbReference>
<evidence type="ECO:0000256" key="4">
    <source>
        <dbReference type="ARBA" id="ARBA00023136"/>
    </source>
</evidence>
<dbReference type="FunFam" id="1.10.287.110:FF:000001">
    <property type="entry name" value="Import inner membrane translocase subunit tim14"/>
    <property type="match status" value="1"/>
</dbReference>
<dbReference type="Pfam" id="PF00226">
    <property type="entry name" value="DnaJ"/>
    <property type="match status" value="1"/>
</dbReference>
<gene>
    <name evidence="8" type="ORF">DW352_03930</name>
</gene>
<evidence type="ECO:0000259" key="7">
    <source>
        <dbReference type="PROSITE" id="PS50076"/>
    </source>
</evidence>
<reference evidence="8 9" key="1">
    <citation type="submission" date="2018-07" db="EMBL/GenBank/DDBJ databases">
        <authorList>
            <person name="Quirk P.G."/>
            <person name="Krulwich T.A."/>
        </authorList>
    </citation>
    <scope>NUCLEOTIDE SEQUENCE [LARGE SCALE GENOMIC DNA]</scope>
    <source>
        <strain evidence="8 9">CC-BB4</strain>
    </source>
</reference>
<evidence type="ECO:0000256" key="3">
    <source>
        <dbReference type="ARBA" id="ARBA00022989"/>
    </source>
</evidence>
<accession>A0A345ZS44</accession>
<protein>
    <submittedName>
        <fullName evidence="8">Molecular chaperone DnaJ</fullName>
    </submittedName>
</protein>
<dbReference type="PANTHER" id="PTHR12763">
    <property type="match status" value="1"/>
</dbReference>
<evidence type="ECO:0000256" key="5">
    <source>
        <dbReference type="ARBA" id="ARBA00038105"/>
    </source>
</evidence>
<feature type="domain" description="J" evidence="7">
    <location>
        <begin position="181"/>
        <end position="234"/>
    </location>
</feature>
<dbReference type="PROSITE" id="PS50076">
    <property type="entry name" value="DNAJ_2"/>
    <property type="match status" value="1"/>
</dbReference>
<dbReference type="CDD" id="cd06257">
    <property type="entry name" value="DnaJ"/>
    <property type="match status" value="1"/>
</dbReference>
<evidence type="ECO:0000313" key="8">
    <source>
        <dbReference type="EMBL" id="AXK79741.1"/>
    </source>
</evidence>
<proteinExistence type="inferred from homology"/>
<dbReference type="RefSeq" id="WP_115688729.1">
    <property type="nucleotide sequence ID" value="NZ_CP031417.1"/>
</dbReference>
<sequence length="234" mass="24971">MPVLVFGILALVLGLWVLNVISKVDPKLAARVLKASGGLVSLGLAVFLGLRGEIGVALPLGAFGLGLLGWLPFGPAGFSQRTRKSRGQTSRVRSSFFEMELDHDTGAMRGRVLAGKYQGVTLEALDVTTLLGLMSEVDEESRALLMAYLDRRAPGWRENAQGDAATGRGHAASTGKMTEEEAYQILGLQAGAGADAIGRAHRALMKKLHPDQGGSTYLAARVNEAKDVLLRRHR</sequence>
<dbReference type="InterPro" id="IPR001623">
    <property type="entry name" value="DnaJ_domain"/>
</dbReference>
<evidence type="ECO:0000256" key="6">
    <source>
        <dbReference type="SAM" id="Phobius"/>
    </source>
</evidence>
<dbReference type="Gene3D" id="1.10.287.110">
    <property type="entry name" value="DnaJ domain"/>
    <property type="match status" value="1"/>
</dbReference>
<feature type="transmembrane region" description="Helical" evidence="6">
    <location>
        <begin position="32"/>
        <end position="50"/>
    </location>
</feature>
<evidence type="ECO:0000256" key="1">
    <source>
        <dbReference type="ARBA" id="ARBA00004167"/>
    </source>
</evidence>
<keyword evidence="9" id="KW-1185">Reference proteome</keyword>
<dbReference type="SUPFAM" id="SSF46565">
    <property type="entry name" value="Chaperone J-domain"/>
    <property type="match status" value="1"/>
</dbReference>
<keyword evidence="4 6" id="KW-0472">Membrane</keyword>
<organism evidence="8 9">
    <name type="scientific">Pseudolabrys taiwanensis</name>
    <dbReference type="NCBI Taxonomy" id="331696"/>
    <lineage>
        <taxon>Bacteria</taxon>
        <taxon>Pseudomonadati</taxon>
        <taxon>Pseudomonadota</taxon>
        <taxon>Alphaproteobacteria</taxon>
        <taxon>Hyphomicrobiales</taxon>
        <taxon>Xanthobacteraceae</taxon>
        <taxon>Pseudolabrys</taxon>
    </lineage>
</organism>
<dbReference type="InterPro" id="IPR036869">
    <property type="entry name" value="J_dom_sf"/>
</dbReference>
<dbReference type="EMBL" id="CP031417">
    <property type="protein sequence ID" value="AXK79741.1"/>
    <property type="molecule type" value="Genomic_DNA"/>
</dbReference>